<keyword evidence="3" id="KW-1185">Reference proteome</keyword>
<accession>A0A9X1YT64</accession>
<dbReference type="Pfam" id="PF00903">
    <property type="entry name" value="Glyoxalase"/>
    <property type="match status" value="1"/>
</dbReference>
<dbReference type="InterPro" id="IPR004360">
    <property type="entry name" value="Glyas_Fos-R_dOase_dom"/>
</dbReference>
<name>A0A9X1YT64_9BURK</name>
<proteinExistence type="predicted"/>
<dbReference type="CDD" id="cd06587">
    <property type="entry name" value="VOC"/>
    <property type="match status" value="1"/>
</dbReference>
<dbReference type="PROSITE" id="PS51819">
    <property type="entry name" value="VOC"/>
    <property type="match status" value="1"/>
</dbReference>
<sequence length="156" mass="17740">MTTSAPNSAPVTSDGARPEPDCLTLGIDHLGLSVADLEQTLQFFQECLGWSLVGRREEYPAAFVTDQHAIITLWQVERDRRVEFDRRANVGLHHLALRVGSLEQLHRLHERVLRWPGARAEFSPEISGRGPKTHFMTREPGGLRLEFCYDPRRDTP</sequence>
<gene>
    <name evidence="2" type="ORF">LPC04_27120</name>
</gene>
<dbReference type="InterPro" id="IPR037523">
    <property type="entry name" value="VOC_core"/>
</dbReference>
<comment type="caution">
    <text evidence="2">The sequence shown here is derived from an EMBL/GenBank/DDBJ whole genome shotgun (WGS) entry which is preliminary data.</text>
</comment>
<organism evidence="2 3">
    <name type="scientific">Scleromatobacter humisilvae</name>
    <dbReference type="NCBI Taxonomy" id="2897159"/>
    <lineage>
        <taxon>Bacteria</taxon>
        <taxon>Pseudomonadati</taxon>
        <taxon>Pseudomonadota</taxon>
        <taxon>Betaproteobacteria</taxon>
        <taxon>Burkholderiales</taxon>
        <taxon>Sphaerotilaceae</taxon>
        <taxon>Scleromatobacter</taxon>
    </lineage>
</organism>
<protein>
    <submittedName>
        <fullName evidence="2">VOC family protein</fullName>
    </submittedName>
</protein>
<dbReference type="EMBL" id="JAJLJH010000014">
    <property type="protein sequence ID" value="MCK9689406.1"/>
    <property type="molecule type" value="Genomic_DNA"/>
</dbReference>
<dbReference type="SUPFAM" id="SSF54593">
    <property type="entry name" value="Glyoxalase/Bleomycin resistance protein/Dihydroxybiphenyl dioxygenase"/>
    <property type="match status" value="1"/>
</dbReference>
<evidence type="ECO:0000259" key="1">
    <source>
        <dbReference type="PROSITE" id="PS51819"/>
    </source>
</evidence>
<evidence type="ECO:0000313" key="3">
    <source>
        <dbReference type="Proteomes" id="UP001139353"/>
    </source>
</evidence>
<dbReference type="Proteomes" id="UP001139353">
    <property type="component" value="Unassembled WGS sequence"/>
</dbReference>
<dbReference type="InterPro" id="IPR029068">
    <property type="entry name" value="Glyas_Bleomycin-R_OHBP_Dase"/>
</dbReference>
<reference evidence="2" key="1">
    <citation type="submission" date="2021-11" db="EMBL/GenBank/DDBJ databases">
        <title>BS-T2-15 a new species belonging to the Comamonadaceae family isolated from the soil of a French oak forest.</title>
        <authorList>
            <person name="Mieszkin S."/>
            <person name="Alain K."/>
        </authorList>
    </citation>
    <scope>NUCLEOTIDE SEQUENCE</scope>
    <source>
        <strain evidence="2">BS-T2-15</strain>
    </source>
</reference>
<evidence type="ECO:0000313" key="2">
    <source>
        <dbReference type="EMBL" id="MCK9689406.1"/>
    </source>
</evidence>
<dbReference type="RefSeq" id="WP_275685455.1">
    <property type="nucleotide sequence ID" value="NZ_JAJLJH010000014.1"/>
</dbReference>
<feature type="domain" description="VOC" evidence="1">
    <location>
        <begin position="26"/>
        <end position="150"/>
    </location>
</feature>
<dbReference type="AlphaFoldDB" id="A0A9X1YT64"/>
<dbReference type="Gene3D" id="3.10.180.10">
    <property type="entry name" value="2,3-Dihydroxybiphenyl 1,2-Dioxygenase, domain 1"/>
    <property type="match status" value="1"/>
</dbReference>